<evidence type="ECO:0000256" key="1">
    <source>
        <dbReference type="SAM" id="MobiDB-lite"/>
    </source>
</evidence>
<dbReference type="AlphaFoldDB" id="A0A377JMV0"/>
<proteinExistence type="predicted"/>
<organism evidence="6 7">
    <name type="scientific">Helicobacter cinaedi</name>
    <dbReference type="NCBI Taxonomy" id="213"/>
    <lineage>
        <taxon>Bacteria</taxon>
        <taxon>Pseudomonadati</taxon>
        <taxon>Campylobacterota</taxon>
        <taxon>Epsilonproteobacteria</taxon>
        <taxon>Campylobacterales</taxon>
        <taxon>Helicobacteraceae</taxon>
        <taxon>Helicobacter</taxon>
    </lineage>
</organism>
<feature type="region of interest" description="Disordered" evidence="1">
    <location>
        <begin position="447"/>
        <end position="467"/>
    </location>
</feature>
<protein>
    <submittedName>
        <fullName evidence="6">Uncharacterized protein</fullName>
    </submittedName>
</protein>
<sequence>MKKFQYLLFILLIYLTQSYASTQPNEIANTATPQQILESQQNTNQTTTATAEVSKILESAKALKLAESKEWKDLLHIDSSTSEIISPYFFLTPLPHKDKHKSLAESELEATIKAFYQSVESVEIPEAIVKRRQEQIQFFEKNEIKLPVRSIQKQDYHALCRFPARLHFLKQHLDLQDLPQMECEEFIAMRDYVAPTKASIVFPSAHINSPASMFGHTFLLLDSKFQSRLLSFAINYQADADQTKENGIVFGFKGLFGLYTGSYSILPYYDKIKEYSNTESRDIWEYELNLTPQEITQLYNHIWELSDAFSSYYFFHRNCSYNVLWLLEVARPSLKLRHQFIYQVNPPETLFALQKAQLITAQTYRPSKRTKLNAYGKLMSNTSVKLAKKLALGDKQPSEITQNSKLSLQDKQYILESALELSEYHFIKGKLPKEQYTQIAHTLASTRSTLGSNTPPQIHTPKTNPLEGNQSLRVTPLLLHNAQGFHPALDFRITYHDITDNDVGYLKGAQIELMRVLGYYDTSMQGTQGTNNAKIYEMNILSIASIAPMGKFFKPFSYRAESGFNRTFNDEHLHYFINFGGGMSYDFSNIAYAYYLLEPTFFLSHNNQPDFALAQVFGLNISDNNRLKATLEYKFKAYTLKDFSHHLDSTLSVNIIQNLGLFGRVSLVQNELYTKPQPTSMLGLRMYF</sequence>
<feature type="signal peptide" evidence="2">
    <location>
        <begin position="1"/>
        <end position="20"/>
    </location>
</feature>
<dbReference type="InterPro" id="IPR057162">
    <property type="entry name" value="DUF7840"/>
</dbReference>
<feature type="domain" description="DUF7843" evidence="5">
    <location>
        <begin position="64"/>
        <end position="119"/>
    </location>
</feature>
<keyword evidence="2" id="KW-0732">Signal</keyword>
<dbReference type="Proteomes" id="UP000255335">
    <property type="component" value="Unassembled WGS sequence"/>
</dbReference>
<dbReference type="Pfam" id="PF25222">
    <property type="entry name" value="DUF7840"/>
    <property type="match status" value="1"/>
</dbReference>
<dbReference type="Pfam" id="PF13387">
    <property type="entry name" value="Lnb_N"/>
    <property type="match status" value="1"/>
</dbReference>
<evidence type="ECO:0000259" key="5">
    <source>
        <dbReference type="Pfam" id="PF25225"/>
    </source>
</evidence>
<dbReference type="RefSeq" id="WP_115025889.1">
    <property type="nucleotide sequence ID" value="NZ_UGHZ01000001.1"/>
</dbReference>
<feature type="domain" description="DUF7840" evidence="4">
    <location>
        <begin position="463"/>
        <end position="661"/>
    </location>
</feature>
<dbReference type="InterPro" id="IPR057165">
    <property type="entry name" value="DUF7843"/>
</dbReference>
<evidence type="ECO:0000259" key="3">
    <source>
        <dbReference type="Pfam" id="PF13387"/>
    </source>
</evidence>
<evidence type="ECO:0000313" key="7">
    <source>
        <dbReference type="Proteomes" id="UP000255335"/>
    </source>
</evidence>
<dbReference type="EMBL" id="UGHZ01000001">
    <property type="protein sequence ID" value="STP09131.1"/>
    <property type="molecule type" value="Genomic_DNA"/>
</dbReference>
<dbReference type="InterPro" id="IPR025178">
    <property type="entry name" value="Lnb_N"/>
</dbReference>
<evidence type="ECO:0000259" key="4">
    <source>
        <dbReference type="Pfam" id="PF25222"/>
    </source>
</evidence>
<reference evidence="6 7" key="1">
    <citation type="submission" date="2018-06" db="EMBL/GenBank/DDBJ databases">
        <authorList>
            <consortium name="Pathogen Informatics"/>
            <person name="Doyle S."/>
        </authorList>
    </citation>
    <scope>NUCLEOTIDE SEQUENCE [LARGE SCALE GENOMIC DNA]</scope>
    <source>
        <strain evidence="6 7">NCTC12221</strain>
    </source>
</reference>
<evidence type="ECO:0000313" key="6">
    <source>
        <dbReference type="EMBL" id="STP09131.1"/>
    </source>
</evidence>
<feature type="domain" description="Lnb N-terminal periplasmic" evidence="3">
    <location>
        <begin position="190"/>
        <end position="337"/>
    </location>
</feature>
<evidence type="ECO:0000256" key="2">
    <source>
        <dbReference type="SAM" id="SignalP"/>
    </source>
</evidence>
<feature type="chain" id="PRO_5016895777" evidence="2">
    <location>
        <begin position="21"/>
        <end position="688"/>
    </location>
</feature>
<accession>A0A377JMV0</accession>
<dbReference type="Pfam" id="PF25225">
    <property type="entry name" value="DUF7843"/>
    <property type="match status" value="1"/>
</dbReference>
<gene>
    <name evidence="6" type="ORF">NCTC12221_00561</name>
</gene>
<name>A0A377JMV0_9HELI</name>